<evidence type="ECO:0000256" key="8">
    <source>
        <dbReference type="ARBA" id="ARBA00023065"/>
    </source>
</evidence>
<evidence type="ECO:0000256" key="9">
    <source>
        <dbReference type="ARBA" id="ARBA00023136"/>
    </source>
</evidence>
<evidence type="ECO:0000313" key="15">
    <source>
        <dbReference type="Proteomes" id="UP000759131"/>
    </source>
</evidence>
<keyword evidence="15" id="KW-1185">Reference proteome</keyword>
<evidence type="ECO:0000256" key="5">
    <source>
        <dbReference type="ARBA" id="ARBA00022692"/>
    </source>
</evidence>
<evidence type="ECO:0000256" key="12">
    <source>
        <dbReference type="RuleBase" id="RU000679"/>
    </source>
</evidence>
<dbReference type="EMBL" id="OC876321">
    <property type="protein sequence ID" value="CAD7639137.1"/>
    <property type="molecule type" value="Genomic_DNA"/>
</dbReference>
<reference evidence="14" key="1">
    <citation type="submission" date="2020-11" db="EMBL/GenBank/DDBJ databases">
        <authorList>
            <person name="Tran Van P."/>
        </authorList>
    </citation>
    <scope>NUCLEOTIDE SEQUENCE</scope>
</reference>
<dbReference type="Proteomes" id="UP000759131">
    <property type="component" value="Unassembled WGS sequence"/>
</dbReference>
<sequence length="251" mass="29303">MRHMEVNPIVSVVAEEPGHIRKCFTFFSELNPKWRQFQFNFNEVLLTITHSRYWFPPNLYDQPSGKNKIHFSLHAANATPYDLRSENFIKLKMNHQYQVQFSTIKTVRLPAPYETRCREYDPDAVRQQERTRSDCRYNTISVRAPVCAHICCADSCALVADYRCDDVDRCERDCQTCLYDVDIKDKNKLIDTEPWDKEVFVELQHNPLLDQTVTHEPEMSPISFIANMGGLIGMWLGLSAYIVLDTLMKLL</sequence>
<keyword evidence="7" id="KW-0915">Sodium</keyword>
<gene>
    <name evidence="14" type="ORF">OSB1V03_LOCUS17679</name>
</gene>
<evidence type="ECO:0000256" key="13">
    <source>
        <dbReference type="SAM" id="Phobius"/>
    </source>
</evidence>
<evidence type="ECO:0000256" key="7">
    <source>
        <dbReference type="ARBA" id="ARBA00023053"/>
    </source>
</evidence>
<evidence type="ECO:0000256" key="6">
    <source>
        <dbReference type="ARBA" id="ARBA00022989"/>
    </source>
</evidence>
<evidence type="ECO:0000313" key="14">
    <source>
        <dbReference type="EMBL" id="CAD7639137.1"/>
    </source>
</evidence>
<dbReference type="Gene3D" id="1.10.287.770">
    <property type="entry name" value="YojJ-like"/>
    <property type="match status" value="1"/>
</dbReference>
<comment type="similarity">
    <text evidence="2 12">Belongs to the amiloride-sensitive sodium channel (TC 1.A.6) family.</text>
</comment>
<dbReference type="OrthoDB" id="6479868at2759"/>
<keyword evidence="4 12" id="KW-0894">Sodium channel</keyword>
<keyword evidence="3 12" id="KW-0813">Transport</keyword>
<evidence type="ECO:0000256" key="1">
    <source>
        <dbReference type="ARBA" id="ARBA00004141"/>
    </source>
</evidence>
<dbReference type="Pfam" id="PF00858">
    <property type="entry name" value="ASC"/>
    <property type="match status" value="1"/>
</dbReference>
<evidence type="ECO:0000256" key="4">
    <source>
        <dbReference type="ARBA" id="ARBA00022461"/>
    </source>
</evidence>
<evidence type="ECO:0000256" key="11">
    <source>
        <dbReference type="ARBA" id="ARBA00023303"/>
    </source>
</evidence>
<keyword evidence="9 13" id="KW-0472">Membrane</keyword>
<dbReference type="EMBL" id="CAJPIZ010021746">
    <property type="protein sequence ID" value="CAG2117726.1"/>
    <property type="molecule type" value="Genomic_DNA"/>
</dbReference>
<organism evidence="14">
    <name type="scientific">Medioppia subpectinata</name>
    <dbReference type="NCBI Taxonomy" id="1979941"/>
    <lineage>
        <taxon>Eukaryota</taxon>
        <taxon>Metazoa</taxon>
        <taxon>Ecdysozoa</taxon>
        <taxon>Arthropoda</taxon>
        <taxon>Chelicerata</taxon>
        <taxon>Arachnida</taxon>
        <taxon>Acari</taxon>
        <taxon>Acariformes</taxon>
        <taxon>Sarcoptiformes</taxon>
        <taxon>Oribatida</taxon>
        <taxon>Brachypylina</taxon>
        <taxon>Oppioidea</taxon>
        <taxon>Oppiidae</taxon>
        <taxon>Medioppia</taxon>
    </lineage>
</organism>
<evidence type="ECO:0000256" key="10">
    <source>
        <dbReference type="ARBA" id="ARBA00023201"/>
    </source>
</evidence>
<dbReference type="AlphaFoldDB" id="A0A7R9LEP7"/>
<evidence type="ECO:0000256" key="2">
    <source>
        <dbReference type="ARBA" id="ARBA00007193"/>
    </source>
</evidence>
<dbReference type="GO" id="GO:0005272">
    <property type="term" value="F:sodium channel activity"/>
    <property type="evidence" value="ECO:0007669"/>
    <property type="project" value="UniProtKB-KW"/>
</dbReference>
<keyword evidence="5 12" id="KW-0812">Transmembrane</keyword>
<feature type="transmembrane region" description="Helical" evidence="13">
    <location>
        <begin position="224"/>
        <end position="244"/>
    </location>
</feature>
<keyword evidence="8 12" id="KW-0406">Ion transport</keyword>
<dbReference type="GO" id="GO:0016020">
    <property type="term" value="C:membrane"/>
    <property type="evidence" value="ECO:0007669"/>
    <property type="project" value="UniProtKB-SubCell"/>
</dbReference>
<keyword evidence="11 12" id="KW-0407">Ion channel</keyword>
<dbReference type="InterPro" id="IPR001873">
    <property type="entry name" value="ENaC"/>
</dbReference>
<comment type="subcellular location">
    <subcellularLocation>
        <location evidence="1">Membrane</location>
        <topology evidence="1">Multi-pass membrane protein</topology>
    </subcellularLocation>
</comment>
<proteinExistence type="inferred from homology"/>
<name>A0A7R9LEP7_9ACAR</name>
<keyword evidence="6 13" id="KW-1133">Transmembrane helix</keyword>
<accession>A0A7R9LEP7</accession>
<evidence type="ECO:0000256" key="3">
    <source>
        <dbReference type="ARBA" id="ARBA00022448"/>
    </source>
</evidence>
<keyword evidence="10 12" id="KW-0739">Sodium transport</keyword>
<protein>
    <submittedName>
        <fullName evidence="14">Uncharacterized protein</fullName>
    </submittedName>
</protein>